<dbReference type="OrthoDB" id="8909125at2"/>
<evidence type="ECO:0008006" key="3">
    <source>
        <dbReference type="Google" id="ProtNLM"/>
    </source>
</evidence>
<keyword evidence="2" id="KW-1185">Reference proteome</keyword>
<accession>A0A2R3Q9S6</accession>
<reference evidence="1 2" key="1">
    <citation type="submission" date="2018-03" db="EMBL/GenBank/DDBJ databases">
        <title>Genome sequencing of Melaminivora sp.</title>
        <authorList>
            <person name="Kim S.-J."/>
            <person name="Heo J."/>
            <person name="Ahn J.-H."/>
            <person name="Kwon S.-W."/>
        </authorList>
    </citation>
    <scope>NUCLEOTIDE SEQUENCE [LARGE SCALE GENOMIC DNA]</scope>
    <source>
        <strain evidence="1 2">SC2-9</strain>
    </source>
</reference>
<evidence type="ECO:0000313" key="2">
    <source>
        <dbReference type="Proteomes" id="UP000237925"/>
    </source>
</evidence>
<dbReference type="Proteomes" id="UP000237925">
    <property type="component" value="Chromosome"/>
</dbReference>
<dbReference type="RefSeq" id="WP_106683016.1">
    <property type="nucleotide sequence ID" value="NZ_CP027667.1"/>
</dbReference>
<dbReference type="KEGG" id="mela:C6568_04090"/>
<organism evidence="1 2">
    <name type="scientific">Melaminivora suipulveris</name>
    <dbReference type="NCBI Taxonomy" id="2109913"/>
    <lineage>
        <taxon>Bacteria</taxon>
        <taxon>Pseudomonadati</taxon>
        <taxon>Pseudomonadota</taxon>
        <taxon>Betaproteobacteria</taxon>
        <taxon>Burkholderiales</taxon>
        <taxon>Comamonadaceae</taxon>
        <taxon>Melaminivora</taxon>
    </lineage>
</organism>
<name>A0A2R3Q9S6_9BURK</name>
<protein>
    <recommendedName>
        <fullName evidence="3">TubC N-terminal docking domain-containing protein</fullName>
    </recommendedName>
</protein>
<proteinExistence type="predicted"/>
<evidence type="ECO:0000313" key="1">
    <source>
        <dbReference type="EMBL" id="AVO48536.1"/>
    </source>
</evidence>
<sequence length="113" mass="12841">MTPDALLQELLQAGIEPGLTPDGEHITVPAGRLTDSQRAAIRQFKRELIERLQESARLTIELLAAAMRACDHWGDGPEAREQMRQDMLATPPRQRADLLEYLQREYGRPRHAD</sequence>
<dbReference type="EMBL" id="CP027667">
    <property type="protein sequence ID" value="AVO48536.1"/>
    <property type="molecule type" value="Genomic_DNA"/>
</dbReference>
<dbReference type="AlphaFoldDB" id="A0A2R3Q9S6"/>
<gene>
    <name evidence="1" type="ORF">C6568_04090</name>
</gene>